<feature type="transmembrane region" description="Helical" evidence="10">
    <location>
        <begin position="336"/>
        <end position="357"/>
    </location>
</feature>
<dbReference type="InterPro" id="IPR018422">
    <property type="entry name" value="Cation/H_exchanger_CPA1"/>
</dbReference>
<accession>A0A918AT85</accession>
<feature type="transmembrane region" description="Helical" evidence="10">
    <location>
        <begin position="307"/>
        <end position="324"/>
    </location>
</feature>
<keyword evidence="5 10" id="KW-1133">Transmembrane helix</keyword>
<dbReference type="Gene3D" id="6.10.140.1330">
    <property type="match status" value="1"/>
</dbReference>
<dbReference type="GO" id="GO:0098719">
    <property type="term" value="P:sodium ion import across plasma membrane"/>
    <property type="evidence" value="ECO:0007669"/>
    <property type="project" value="TreeGrafter"/>
</dbReference>
<gene>
    <name evidence="12" type="ORF">GCM10010185_63030</name>
</gene>
<comment type="similarity">
    <text evidence="10">Belongs to the monovalent cation:proton antiporter 1 (CPA1) transporter (TC 2.A.36) family.</text>
</comment>
<keyword evidence="7 10" id="KW-0406">Ion transport</keyword>
<evidence type="ECO:0000256" key="10">
    <source>
        <dbReference type="RuleBase" id="RU366002"/>
    </source>
</evidence>
<evidence type="ECO:0000256" key="1">
    <source>
        <dbReference type="ARBA" id="ARBA00004651"/>
    </source>
</evidence>
<keyword evidence="2 10" id="KW-0813">Transport</keyword>
<dbReference type="InterPro" id="IPR004705">
    <property type="entry name" value="Cation/H_exchanger_CPA1_bac"/>
</dbReference>
<evidence type="ECO:0000256" key="5">
    <source>
        <dbReference type="ARBA" id="ARBA00022989"/>
    </source>
</evidence>
<evidence type="ECO:0000313" key="12">
    <source>
        <dbReference type="EMBL" id="GGP80551.1"/>
    </source>
</evidence>
<feature type="transmembrane region" description="Helical" evidence="10">
    <location>
        <begin position="152"/>
        <end position="173"/>
    </location>
</feature>
<feature type="transmembrane region" description="Helical" evidence="10">
    <location>
        <begin position="411"/>
        <end position="435"/>
    </location>
</feature>
<protein>
    <submittedName>
        <fullName evidence="12">Na+/H+ antiporter</fullName>
    </submittedName>
</protein>
<dbReference type="GO" id="GO:0005886">
    <property type="term" value="C:plasma membrane"/>
    <property type="evidence" value="ECO:0007669"/>
    <property type="project" value="UniProtKB-SubCell"/>
</dbReference>
<name>A0A918AT85_9PSEU</name>
<dbReference type="PANTHER" id="PTHR10110:SF86">
    <property type="entry name" value="SODIUM_HYDROGEN EXCHANGER 7"/>
    <property type="match status" value="1"/>
</dbReference>
<keyword evidence="6 10" id="KW-0915">Sodium</keyword>
<dbReference type="GO" id="GO:0051453">
    <property type="term" value="P:regulation of intracellular pH"/>
    <property type="evidence" value="ECO:0007669"/>
    <property type="project" value="TreeGrafter"/>
</dbReference>
<sequence length="558" mass="59085">MCSPSARQSAHPSALSGATSVAGRSAVWGQVMATIVAQDCPMHGPELLLLLLGALLVTAVARRVNWSAPLVLVGVGLAVSFLPGLPEFALEPELILVLVLPPLLYSAALDSSYHNFRANLRPIGLLAVGLVLATTVAVGLVAHAVLPGLSVPAALVLGAVVAPPDAVAAVAIGRRLNLPRRTMTLLTGESLINDATALTAYKVAVAATLGATASWGGSAWTFAVAAGGGALVGLVVGVAVQAIRLRLGDGVLESALGLLVPFGAYLLAEEFGASGVLAVVVAGLYIGHNSPRTSYYTRLQDTAVWRAVDVLLESFVFALIGLQLKTTAHAVQITSGLVWAALAVLAATIAVRFLWMYPAAYLPRLLFKRIREREPSPGWRATTVISWAGMRGVVSLAAASALPLDLPGRDVIVFCAFVVTVGTLLLQGLTLPWVIRKLGFRGDEERTDALAEAQVQHAAAQAAVQRLDSLVEEGDGTPEHIVERLRIIAEHRGNAAWERLGRQERESPAAAYRRLRRTMLEAERAVFVEARDEGRIDDEVLVRVLRELDLEEAALSRE</sequence>
<keyword evidence="8 10" id="KW-0472">Membrane</keyword>
<dbReference type="AlphaFoldDB" id="A0A918AT85"/>
<dbReference type="PANTHER" id="PTHR10110">
    <property type="entry name" value="SODIUM/HYDROGEN EXCHANGER"/>
    <property type="match status" value="1"/>
</dbReference>
<evidence type="ECO:0000256" key="7">
    <source>
        <dbReference type="ARBA" id="ARBA00023065"/>
    </source>
</evidence>
<reference evidence="12" key="1">
    <citation type="journal article" date="2014" name="Int. J. Syst. Evol. Microbiol.">
        <title>Complete genome sequence of Corynebacterium casei LMG S-19264T (=DSM 44701T), isolated from a smear-ripened cheese.</title>
        <authorList>
            <consortium name="US DOE Joint Genome Institute (JGI-PGF)"/>
            <person name="Walter F."/>
            <person name="Albersmeier A."/>
            <person name="Kalinowski J."/>
            <person name="Ruckert C."/>
        </authorList>
    </citation>
    <scope>NUCLEOTIDE SEQUENCE</scope>
    <source>
        <strain evidence="12">JCM 3313</strain>
    </source>
</reference>
<dbReference type="NCBIfam" id="TIGR00831">
    <property type="entry name" value="a_cpa1"/>
    <property type="match status" value="1"/>
</dbReference>
<comment type="caution">
    <text evidence="12">The sequence shown here is derived from an EMBL/GenBank/DDBJ whole genome shotgun (WGS) entry which is preliminary data.</text>
</comment>
<comment type="function">
    <text evidence="10">Na(+)/H(+) antiporter that extrudes sodium in exchange for external protons.</text>
</comment>
<evidence type="ECO:0000313" key="13">
    <source>
        <dbReference type="Proteomes" id="UP000639606"/>
    </source>
</evidence>
<dbReference type="Proteomes" id="UP000639606">
    <property type="component" value="Unassembled WGS sequence"/>
</dbReference>
<feature type="transmembrane region" description="Helical" evidence="10">
    <location>
        <begin position="263"/>
        <end position="286"/>
    </location>
</feature>
<feature type="transmembrane region" description="Helical" evidence="10">
    <location>
        <begin position="68"/>
        <end position="88"/>
    </location>
</feature>
<evidence type="ECO:0000256" key="2">
    <source>
        <dbReference type="ARBA" id="ARBA00022448"/>
    </source>
</evidence>
<feature type="transmembrane region" description="Helical" evidence="10">
    <location>
        <begin position="219"/>
        <end position="243"/>
    </location>
</feature>
<feature type="domain" description="Cation/H+ exchanger transmembrane" evidence="11">
    <location>
        <begin position="53"/>
        <end position="436"/>
    </location>
</feature>
<comment type="caution">
    <text evidence="10">Lacks conserved residue(s) required for the propagation of feature annotation.</text>
</comment>
<keyword evidence="4 10" id="KW-0812">Transmembrane</keyword>
<feature type="transmembrane region" description="Helical" evidence="10">
    <location>
        <begin position="94"/>
        <end position="113"/>
    </location>
</feature>
<evidence type="ECO:0000256" key="3">
    <source>
        <dbReference type="ARBA" id="ARBA00022475"/>
    </source>
</evidence>
<keyword evidence="10" id="KW-0050">Antiport</keyword>
<evidence type="ECO:0000259" key="11">
    <source>
        <dbReference type="Pfam" id="PF00999"/>
    </source>
</evidence>
<reference evidence="12" key="2">
    <citation type="submission" date="2020-09" db="EMBL/GenBank/DDBJ databases">
        <authorList>
            <person name="Sun Q."/>
            <person name="Ohkuma M."/>
        </authorList>
    </citation>
    <scope>NUCLEOTIDE SEQUENCE</scope>
    <source>
        <strain evidence="12">JCM 3313</strain>
    </source>
</reference>
<keyword evidence="13" id="KW-1185">Reference proteome</keyword>
<dbReference type="InterPro" id="IPR006153">
    <property type="entry name" value="Cation/H_exchanger_TM"/>
</dbReference>
<organism evidence="12 13">
    <name type="scientific">Saccharothrix coeruleofusca</name>
    <dbReference type="NCBI Taxonomy" id="33919"/>
    <lineage>
        <taxon>Bacteria</taxon>
        <taxon>Bacillati</taxon>
        <taxon>Actinomycetota</taxon>
        <taxon>Actinomycetes</taxon>
        <taxon>Pseudonocardiales</taxon>
        <taxon>Pseudonocardiaceae</taxon>
        <taxon>Saccharothrix</taxon>
    </lineage>
</organism>
<evidence type="ECO:0000256" key="4">
    <source>
        <dbReference type="ARBA" id="ARBA00022692"/>
    </source>
</evidence>
<evidence type="ECO:0000256" key="9">
    <source>
        <dbReference type="ARBA" id="ARBA00023201"/>
    </source>
</evidence>
<proteinExistence type="inferred from homology"/>
<evidence type="ECO:0000256" key="6">
    <source>
        <dbReference type="ARBA" id="ARBA00023053"/>
    </source>
</evidence>
<dbReference type="Pfam" id="PF00999">
    <property type="entry name" value="Na_H_Exchanger"/>
    <property type="match status" value="1"/>
</dbReference>
<keyword evidence="9 10" id="KW-0739">Sodium transport</keyword>
<keyword evidence="3 10" id="KW-1003">Cell membrane</keyword>
<comment type="subcellular location">
    <subcellularLocation>
        <location evidence="1 10">Cell membrane</location>
        <topology evidence="1 10">Multi-pass membrane protein</topology>
    </subcellularLocation>
</comment>
<dbReference type="GO" id="GO:0015385">
    <property type="term" value="F:sodium:proton antiporter activity"/>
    <property type="evidence" value="ECO:0007669"/>
    <property type="project" value="InterPro"/>
</dbReference>
<evidence type="ECO:0000256" key="8">
    <source>
        <dbReference type="ARBA" id="ARBA00023136"/>
    </source>
</evidence>
<feature type="transmembrane region" description="Helical" evidence="10">
    <location>
        <begin position="125"/>
        <end position="146"/>
    </location>
</feature>
<dbReference type="EMBL" id="BMRG01000020">
    <property type="protein sequence ID" value="GGP80551.1"/>
    <property type="molecule type" value="Genomic_DNA"/>
</dbReference>
<dbReference type="GO" id="GO:0015386">
    <property type="term" value="F:potassium:proton antiporter activity"/>
    <property type="evidence" value="ECO:0007669"/>
    <property type="project" value="TreeGrafter"/>
</dbReference>
<feature type="transmembrane region" description="Helical" evidence="10">
    <location>
        <begin position="42"/>
        <end position="61"/>
    </location>
</feature>